<dbReference type="AlphaFoldDB" id="A0A1V4HEA0"/>
<dbReference type="InterPro" id="IPR035383">
    <property type="entry name" value="MauJ"/>
</dbReference>
<protein>
    <recommendedName>
        <fullName evidence="3">DUF4145 domain-containing protein</fullName>
    </recommendedName>
</protein>
<accession>A0A1V4HEA0</accession>
<sequence length="133" mass="15398">MLNKICVAVQKRSSHVYKRLYRNVLQIADPIARFMLLYSLLQLALEADNQKGVDDFIRITTWYNSSLDRITTRTGANFKETIYSWLRNAVGHTQESYIIGGRSYSFEEILEEIDSFVDTLSLITRQAIEANKI</sequence>
<proteinExistence type="predicted"/>
<dbReference type="EMBL" id="MBTG01000026">
    <property type="protein sequence ID" value="OPH52184.1"/>
    <property type="molecule type" value="Genomic_DNA"/>
</dbReference>
<gene>
    <name evidence="1" type="ORF">BC351_33160</name>
</gene>
<comment type="caution">
    <text evidence="1">The sequence shown here is derived from an EMBL/GenBank/DDBJ whole genome shotgun (WGS) entry which is preliminary data.</text>
</comment>
<evidence type="ECO:0000313" key="2">
    <source>
        <dbReference type="Proteomes" id="UP000190626"/>
    </source>
</evidence>
<dbReference type="Proteomes" id="UP000190626">
    <property type="component" value="Unassembled WGS sequence"/>
</dbReference>
<keyword evidence="2" id="KW-1185">Reference proteome</keyword>
<reference evidence="2" key="1">
    <citation type="submission" date="2016-07" db="EMBL/GenBank/DDBJ databases">
        <authorList>
            <person name="Florea S."/>
            <person name="Webb J.S."/>
            <person name="Jaromczyk J."/>
            <person name="Schardl C.L."/>
        </authorList>
    </citation>
    <scope>NUCLEOTIDE SEQUENCE [LARGE SCALE GENOMIC DNA]</scope>
    <source>
        <strain evidence="2">CY1</strain>
    </source>
</reference>
<evidence type="ECO:0008006" key="3">
    <source>
        <dbReference type="Google" id="ProtNLM"/>
    </source>
</evidence>
<name>A0A1V4HEA0_9BACL</name>
<organism evidence="1 2">
    <name type="scientific">Paenibacillus ferrarius</name>
    <dbReference type="NCBI Taxonomy" id="1469647"/>
    <lineage>
        <taxon>Bacteria</taxon>
        <taxon>Bacillati</taxon>
        <taxon>Bacillota</taxon>
        <taxon>Bacilli</taxon>
        <taxon>Bacillales</taxon>
        <taxon>Paenibacillaceae</taxon>
        <taxon>Paenibacillus</taxon>
    </lineage>
</organism>
<evidence type="ECO:0000313" key="1">
    <source>
        <dbReference type="EMBL" id="OPH52184.1"/>
    </source>
</evidence>
<dbReference type="RefSeq" id="WP_079416400.1">
    <property type="nucleotide sequence ID" value="NZ_MBTG01000026.1"/>
</dbReference>
<dbReference type="Pfam" id="PF17419">
    <property type="entry name" value="MauJ"/>
    <property type="match status" value="1"/>
</dbReference>